<sequence length="67" mass="7133">MPETQLKVAMACEGCVGAVKRVLTKLDGVESVDVDLKQQKVTVKGSADPNVVKETVAKTGKATQFWA</sequence>
<dbReference type="Proteomes" id="UP001255856">
    <property type="component" value="Unassembled WGS sequence"/>
</dbReference>
<protein>
    <submittedName>
        <fullName evidence="3">Cytosolic copper metallochaperone</fullName>
    </submittedName>
</protein>
<dbReference type="SUPFAM" id="SSF55008">
    <property type="entry name" value="HMA, heavy metal-associated domain"/>
    <property type="match status" value="1"/>
</dbReference>
<dbReference type="Gene3D" id="3.30.70.100">
    <property type="match status" value="1"/>
</dbReference>
<dbReference type="FunFam" id="3.30.70.100:FF:000008">
    <property type="entry name" value="Copper transport protein ATOX1"/>
    <property type="match status" value="1"/>
</dbReference>
<dbReference type="InterPro" id="IPR006121">
    <property type="entry name" value="HMA_dom"/>
</dbReference>
<dbReference type="CDD" id="cd00371">
    <property type="entry name" value="HMA"/>
    <property type="match status" value="1"/>
</dbReference>
<dbReference type="InterPro" id="IPR036163">
    <property type="entry name" value="HMA_dom_sf"/>
</dbReference>
<dbReference type="PROSITE" id="PS50846">
    <property type="entry name" value="HMA_2"/>
    <property type="match status" value="1"/>
</dbReference>
<keyword evidence="4" id="KW-1185">Reference proteome</keyword>
<dbReference type="GO" id="GO:0046872">
    <property type="term" value="F:metal ion binding"/>
    <property type="evidence" value="ECO:0007669"/>
    <property type="project" value="UniProtKB-KW"/>
</dbReference>
<dbReference type="PANTHER" id="PTHR22814:SF287">
    <property type="entry name" value="COPPER TRANSPORT PROTEIN ATX1"/>
    <property type="match status" value="1"/>
</dbReference>
<comment type="caution">
    <text evidence="3">The sequence shown here is derived from an EMBL/GenBank/DDBJ whole genome shotgun (WGS) entry which is preliminary data.</text>
</comment>
<proteinExistence type="predicted"/>
<evidence type="ECO:0000259" key="2">
    <source>
        <dbReference type="PROSITE" id="PS50846"/>
    </source>
</evidence>
<dbReference type="Pfam" id="PF00403">
    <property type="entry name" value="HMA"/>
    <property type="match status" value="1"/>
</dbReference>
<organism evidence="3 4">
    <name type="scientific">Prototheca wickerhamii</name>
    <dbReference type="NCBI Taxonomy" id="3111"/>
    <lineage>
        <taxon>Eukaryota</taxon>
        <taxon>Viridiplantae</taxon>
        <taxon>Chlorophyta</taxon>
        <taxon>core chlorophytes</taxon>
        <taxon>Trebouxiophyceae</taxon>
        <taxon>Chlorellales</taxon>
        <taxon>Chlorellaceae</taxon>
        <taxon>Prototheca</taxon>
    </lineage>
</organism>
<evidence type="ECO:0000313" key="3">
    <source>
        <dbReference type="EMBL" id="KAK2078934.1"/>
    </source>
</evidence>
<reference evidence="3" key="1">
    <citation type="submission" date="2021-01" db="EMBL/GenBank/DDBJ databases">
        <authorList>
            <person name="Eckstrom K.M.E."/>
        </authorList>
    </citation>
    <scope>NUCLEOTIDE SEQUENCE</scope>
    <source>
        <strain evidence="3">UVCC 0001</strain>
    </source>
</reference>
<evidence type="ECO:0000256" key="1">
    <source>
        <dbReference type="ARBA" id="ARBA00022723"/>
    </source>
</evidence>
<keyword evidence="1" id="KW-0479">Metal-binding</keyword>
<accession>A0AAD9II44</accession>
<dbReference type="AlphaFoldDB" id="A0AAD9II44"/>
<evidence type="ECO:0000313" key="4">
    <source>
        <dbReference type="Proteomes" id="UP001255856"/>
    </source>
</evidence>
<feature type="domain" description="HMA" evidence="2">
    <location>
        <begin position="1"/>
        <end position="64"/>
    </location>
</feature>
<dbReference type="PANTHER" id="PTHR22814">
    <property type="entry name" value="COPPER TRANSPORT PROTEIN ATOX1-RELATED"/>
    <property type="match status" value="1"/>
</dbReference>
<name>A0AAD9II44_PROWI</name>
<gene>
    <name evidence="3" type="primary">ATX1</name>
    <name evidence="3" type="ORF">QBZ16_002624</name>
</gene>
<dbReference type="EMBL" id="JASFZW010000003">
    <property type="protein sequence ID" value="KAK2078934.1"/>
    <property type="molecule type" value="Genomic_DNA"/>
</dbReference>